<organism evidence="1 2">
    <name type="scientific">Pedobacter fastidiosus</name>
    <dbReference type="NCBI Taxonomy" id="2765361"/>
    <lineage>
        <taxon>Bacteria</taxon>
        <taxon>Pseudomonadati</taxon>
        <taxon>Bacteroidota</taxon>
        <taxon>Sphingobacteriia</taxon>
        <taxon>Sphingobacteriales</taxon>
        <taxon>Sphingobacteriaceae</taxon>
        <taxon>Pedobacter</taxon>
    </lineage>
</organism>
<protein>
    <submittedName>
        <fullName evidence="1">Uncharacterized protein</fullName>
    </submittedName>
</protein>
<name>A0ABR7KUA7_9SPHI</name>
<proteinExistence type="predicted"/>
<reference evidence="1 2" key="1">
    <citation type="submission" date="2020-08" db="EMBL/GenBank/DDBJ databases">
        <authorList>
            <person name="Sun Q."/>
            <person name="Inoue M."/>
        </authorList>
    </citation>
    <scope>NUCLEOTIDE SEQUENCE [LARGE SCALE GENOMIC DNA]</scope>
    <source>
        <strain evidence="1 2">CCM 8938</strain>
    </source>
</reference>
<evidence type="ECO:0000313" key="1">
    <source>
        <dbReference type="EMBL" id="MBC6111675.1"/>
    </source>
</evidence>
<keyword evidence="2" id="KW-1185">Reference proteome</keyword>
<dbReference type="Proteomes" id="UP000652755">
    <property type="component" value="Unassembled WGS sequence"/>
</dbReference>
<comment type="caution">
    <text evidence="1">The sequence shown here is derived from an EMBL/GenBank/DDBJ whole genome shotgun (WGS) entry which is preliminary data.</text>
</comment>
<evidence type="ECO:0000313" key="2">
    <source>
        <dbReference type="Proteomes" id="UP000652755"/>
    </source>
</evidence>
<sequence>MTTLTVNIEDKKIEKAVKALFEALGLSYVENKKTKITQEPLNKAEQLMYNRLKNSFEQIKLHQEGKIKLRNAEELLAELRILK</sequence>
<dbReference type="RefSeq" id="WP_187072106.1">
    <property type="nucleotide sequence ID" value="NZ_JACRYL010000012.1"/>
</dbReference>
<gene>
    <name evidence="1" type="ORF">H7U22_14720</name>
</gene>
<dbReference type="EMBL" id="JACRYL010000012">
    <property type="protein sequence ID" value="MBC6111675.1"/>
    <property type="molecule type" value="Genomic_DNA"/>
</dbReference>
<accession>A0ABR7KUA7</accession>